<keyword evidence="3" id="KW-1185">Reference proteome</keyword>
<dbReference type="InterPro" id="IPR002925">
    <property type="entry name" value="Dienelactn_hydro"/>
</dbReference>
<feature type="domain" description="Dienelactone hydrolase" evidence="1">
    <location>
        <begin position="42"/>
        <end position="290"/>
    </location>
</feature>
<dbReference type="PANTHER" id="PTHR17630:SF105">
    <property type="entry name" value="DIENELACTONE HYDROLASE FAMILY PROTEIN (AFU_ORTHOLOGUE AFUA_4G08790)"/>
    <property type="match status" value="1"/>
</dbReference>
<dbReference type="OrthoDB" id="10019231at2759"/>
<evidence type="ECO:0000259" key="1">
    <source>
        <dbReference type="Pfam" id="PF01738"/>
    </source>
</evidence>
<dbReference type="SUPFAM" id="SSF53474">
    <property type="entry name" value="alpha/beta-Hydrolases"/>
    <property type="match status" value="1"/>
</dbReference>
<dbReference type="PANTHER" id="PTHR17630">
    <property type="entry name" value="DIENELACTONE HYDROLASE"/>
    <property type="match status" value="1"/>
</dbReference>
<dbReference type="AlphaFoldDB" id="A0A0N1H8A7"/>
<accession>A0A0N1H8A7</accession>
<dbReference type="VEuPathDB" id="FungiDB:AB675_5151"/>
<reference evidence="2 3" key="1">
    <citation type="submission" date="2015-06" db="EMBL/GenBank/DDBJ databases">
        <title>Draft genome of the ant-associated black yeast Phialophora attae CBS 131958.</title>
        <authorList>
            <person name="Moreno L.F."/>
            <person name="Stielow B.J."/>
            <person name="de Hoog S."/>
            <person name="Vicente V.A."/>
            <person name="Weiss V.A."/>
            <person name="de Vries M."/>
            <person name="Cruz L.M."/>
            <person name="Souza E.M."/>
        </authorList>
    </citation>
    <scope>NUCLEOTIDE SEQUENCE [LARGE SCALE GENOMIC DNA]</scope>
    <source>
        <strain evidence="2 3">CBS 131958</strain>
    </source>
</reference>
<dbReference type="InterPro" id="IPR029058">
    <property type="entry name" value="AB_hydrolase_fold"/>
</dbReference>
<dbReference type="GeneID" id="28737219"/>
<proteinExistence type="predicted"/>
<dbReference type="EMBL" id="LFJN01000015">
    <property type="protein sequence ID" value="KPI39276.1"/>
    <property type="molecule type" value="Genomic_DNA"/>
</dbReference>
<dbReference type="RefSeq" id="XP_017999239.1">
    <property type="nucleotide sequence ID" value="XM_018145339.1"/>
</dbReference>
<dbReference type="GO" id="GO:0016787">
    <property type="term" value="F:hydrolase activity"/>
    <property type="evidence" value="ECO:0007669"/>
    <property type="project" value="InterPro"/>
</dbReference>
<dbReference type="Pfam" id="PF01738">
    <property type="entry name" value="DLH"/>
    <property type="match status" value="1"/>
</dbReference>
<organism evidence="2 3">
    <name type="scientific">Cyphellophora attinorum</name>
    <dbReference type="NCBI Taxonomy" id="1664694"/>
    <lineage>
        <taxon>Eukaryota</taxon>
        <taxon>Fungi</taxon>
        <taxon>Dikarya</taxon>
        <taxon>Ascomycota</taxon>
        <taxon>Pezizomycotina</taxon>
        <taxon>Eurotiomycetes</taxon>
        <taxon>Chaetothyriomycetidae</taxon>
        <taxon>Chaetothyriales</taxon>
        <taxon>Cyphellophoraceae</taxon>
        <taxon>Cyphellophora</taxon>
    </lineage>
</organism>
<gene>
    <name evidence="2" type="ORF">AB675_5151</name>
</gene>
<evidence type="ECO:0000313" key="2">
    <source>
        <dbReference type="EMBL" id="KPI39276.1"/>
    </source>
</evidence>
<evidence type="ECO:0000313" key="3">
    <source>
        <dbReference type="Proteomes" id="UP000038010"/>
    </source>
</evidence>
<sequence>MACADCFRGGRATGTPAGEMMIIHGVACYFTSASNTFTASKILYLCDGFGLALVNNKLLADRLAASTGIDVIAPDVPPGGGLDTSALELTDILSDPVGWNPLAWLRKAWTFTRLIVVALPFITKRKQRFQCMDEMISLARNLKGEMGDDGKLGATGYCYGGWLTMKLCAAPLSADDKDAGENLIDAAFTAHPSWLDVPKEIVDVVKLKHVPLSLALADKDMTMPIKKVEEVEVALREEVGRPEENDYEVVVYRGNIPHGFAVRAREVYKEQMRAADDAAEQAVKWFKKYLR</sequence>
<dbReference type="STRING" id="1664694.A0A0N1H8A7"/>
<comment type="caution">
    <text evidence="2">The sequence shown here is derived from an EMBL/GenBank/DDBJ whole genome shotgun (WGS) entry which is preliminary data.</text>
</comment>
<name>A0A0N1H8A7_9EURO</name>
<protein>
    <recommendedName>
        <fullName evidence="1">Dienelactone hydrolase domain-containing protein</fullName>
    </recommendedName>
</protein>
<dbReference type="Gene3D" id="3.40.50.1820">
    <property type="entry name" value="alpha/beta hydrolase"/>
    <property type="match status" value="1"/>
</dbReference>
<dbReference type="Proteomes" id="UP000038010">
    <property type="component" value="Unassembled WGS sequence"/>
</dbReference>